<evidence type="ECO:0008006" key="4">
    <source>
        <dbReference type="Google" id="ProtNLM"/>
    </source>
</evidence>
<dbReference type="OrthoDB" id="9790815at2"/>
<organism evidence="2 3">
    <name type="scientific">Subtercola boreus</name>
    <dbReference type="NCBI Taxonomy" id="120213"/>
    <lineage>
        <taxon>Bacteria</taxon>
        <taxon>Bacillati</taxon>
        <taxon>Actinomycetota</taxon>
        <taxon>Actinomycetes</taxon>
        <taxon>Micrococcales</taxon>
        <taxon>Microbacteriaceae</taxon>
        <taxon>Subtercola</taxon>
    </lineage>
</organism>
<dbReference type="AlphaFoldDB" id="A0A3E0WEL4"/>
<dbReference type="InterPro" id="IPR015943">
    <property type="entry name" value="WD40/YVTN_repeat-like_dom_sf"/>
</dbReference>
<dbReference type="Pfam" id="PF10282">
    <property type="entry name" value="Lactonase"/>
    <property type="match status" value="1"/>
</dbReference>
<dbReference type="Gene3D" id="2.130.10.10">
    <property type="entry name" value="YVTN repeat-like/Quinoprotein amine dehydrogenase"/>
    <property type="match status" value="1"/>
</dbReference>
<dbReference type="GO" id="GO:0017057">
    <property type="term" value="F:6-phosphogluconolactonase activity"/>
    <property type="evidence" value="ECO:0007669"/>
    <property type="project" value="TreeGrafter"/>
</dbReference>
<accession>A0A3E0WEL4</accession>
<gene>
    <name evidence="2" type="ORF">B7R25_00115</name>
</gene>
<evidence type="ECO:0000313" key="2">
    <source>
        <dbReference type="EMBL" id="RFA29772.1"/>
    </source>
</evidence>
<evidence type="ECO:0000313" key="3">
    <source>
        <dbReference type="Proteomes" id="UP000257080"/>
    </source>
</evidence>
<dbReference type="PANTHER" id="PTHR30344">
    <property type="entry name" value="6-PHOSPHOGLUCONOLACTONASE-RELATED"/>
    <property type="match status" value="1"/>
</dbReference>
<dbReference type="InterPro" id="IPR011048">
    <property type="entry name" value="Haem_d1_sf"/>
</dbReference>
<dbReference type="EMBL" id="NBXE01000002">
    <property type="protein sequence ID" value="RFA29772.1"/>
    <property type="molecule type" value="Genomic_DNA"/>
</dbReference>
<dbReference type="PANTHER" id="PTHR30344:SF1">
    <property type="entry name" value="6-PHOSPHOGLUCONOLACTONASE"/>
    <property type="match status" value="1"/>
</dbReference>
<dbReference type="Proteomes" id="UP000257080">
    <property type="component" value="Unassembled WGS sequence"/>
</dbReference>
<proteinExistence type="inferred from homology"/>
<dbReference type="SUPFAM" id="SSF51004">
    <property type="entry name" value="C-terminal (heme d1) domain of cytochrome cd1-nitrite reductase"/>
    <property type="match status" value="1"/>
</dbReference>
<protein>
    <recommendedName>
        <fullName evidence="4">3-carboxymuconate cyclase</fullName>
    </recommendedName>
</protein>
<evidence type="ECO:0000256" key="1">
    <source>
        <dbReference type="ARBA" id="ARBA00005564"/>
    </source>
</evidence>
<sequence length="408" mass="42498">MWVGCYTADSGREGVGIGLMRLFAPGGAAADAPQFEWVGTAVAAPSPSFMAVHPTLPVVYAVGEAAQTVAAYRRTGARAVGDNGTVVDGDPATGTRGESGTLESLGDPWEAGEAVCHVAVDPAGRFITATCWGDGRVLLYGLDDAGRIVSRFVAAPAADPHTVWALTTGPVEDQPPRQSRAHASLMLADGRVMTTDLGFDLVRVWRVIPFRANAPKNSEVGAFAQNRDHPSGLELDHEIVLPFGSGPRHLVQHPNGTVLIVTEYSVEVVVLEPQAEPGARSAGARFAVSSVGPATQRGARPGDAGAEITLTPGTGLVHVTVRGSNLVSTLRMDDRGTVHPIADVSSGGDWPRHHLVLPAPSGSNVLLLVAHERSNDVTVFALDPDTGLLEAIPSARLHVEAPTALVPA</sequence>
<reference evidence="2 3" key="1">
    <citation type="submission" date="2017-04" db="EMBL/GenBank/DDBJ databases">
        <title>Comparative genome analysis of Subtercola boreus.</title>
        <authorList>
            <person name="Cho Y.-J."/>
            <person name="Cho A."/>
            <person name="Kim O.-S."/>
            <person name="Lee J.-I."/>
        </authorList>
    </citation>
    <scope>NUCLEOTIDE SEQUENCE [LARGE SCALE GENOMIC DNA]</scope>
    <source>
        <strain evidence="2 3">P28004</strain>
    </source>
</reference>
<name>A0A3E0WEL4_9MICO</name>
<dbReference type="InterPro" id="IPR050282">
    <property type="entry name" value="Cycloisomerase_2"/>
</dbReference>
<comment type="similarity">
    <text evidence="1">Belongs to the cycloisomerase 2 family.</text>
</comment>
<comment type="caution">
    <text evidence="2">The sequence shown here is derived from an EMBL/GenBank/DDBJ whole genome shotgun (WGS) entry which is preliminary data.</text>
</comment>
<dbReference type="InterPro" id="IPR019405">
    <property type="entry name" value="Lactonase_7-beta_prop"/>
</dbReference>